<keyword evidence="1" id="KW-0238">DNA-binding</keyword>
<reference evidence="1 2" key="1">
    <citation type="submission" date="2020-02" db="EMBL/GenBank/DDBJ databases">
        <title>Acidophilic actinobacteria isolated from forest soil.</title>
        <authorList>
            <person name="Golinska P."/>
        </authorList>
    </citation>
    <scope>NUCLEOTIDE SEQUENCE [LARGE SCALE GENOMIC DNA]</scope>
    <source>
        <strain evidence="1 2">NL8</strain>
    </source>
</reference>
<evidence type="ECO:0000313" key="2">
    <source>
        <dbReference type="Proteomes" id="UP000730482"/>
    </source>
</evidence>
<dbReference type="RefSeq" id="WP_212010426.1">
    <property type="nucleotide sequence ID" value="NZ_JAAFYZ010000057.1"/>
</dbReference>
<dbReference type="InterPro" id="IPR038056">
    <property type="entry name" value="YjbR-like_sf"/>
</dbReference>
<sequence>MTPEETAVLERLRAICLALPEVEERESHGEPTWFIRGKRTLVMFCDHHHGLRLGFWCPAAEGVQELRIEQDPDTFYRPPYVGVRGWLGVNLDDDPDWDDVEDMVRDAYREVAPKTLVARLG</sequence>
<proteinExistence type="predicted"/>
<evidence type="ECO:0000313" key="1">
    <source>
        <dbReference type="EMBL" id="MBS2548849.1"/>
    </source>
</evidence>
<dbReference type="Gene3D" id="3.90.1150.30">
    <property type="match status" value="1"/>
</dbReference>
<name>A0ABS5KS62_9ACTN</name>
<dbReference type="Pfam" id="PF04237">
    <property type="entry name" value="YjbR"/>
    <property type="match status" value="1"/>
</dbReference>
<dbReference type="GO" id="GO:0003677">
    <property type="term" value="F:DNA binding"/>
    <property type="evidence" value="ECO:0007669"/>
    <property type="project" value="UniProtKB-KW"/>
</dbReference>
<protein>
    <submittedName>
        <fullName evidence="1">MmcQ/YjbR family DNA-binding protein</fullName>
    </submittedName>
</protein>
<dbReference type="Proteomes" id="UP000730482">
    <property type="component" value="Unassembled WGS sequence"/>
</dbReference>
<gene>
    <name evidence="1" type="ORF">KGQ19_18445</name>
</gene>
<comment type="caution">
    <text evidence="1">The sequence shown here is derived from an EMBL/GenBank/DDBJ whole genome shotgun (WGS) entry which is preliminary data.</text>
</comment>
<dbReference type="InterPro" id="IPR058532">
    <property type="entry name" value="YjbR/MT2646/Rv2570-like"/>
</dbReference>
<dbReference type="SUPFAM" id="SSF142906">
    <property type="entry name" value="YjbR-like"/>
    <property type="match status" value="1"/>
</dbReference>
<keyword evidence="2" id="KW-1185">Reference proteome</keyword>
<organism evidence="1 2">
    <name type="scientific">Catenulispora pinistramenti</name>
    <dbReference type="NCBI Taxonomy" id="2705254"/>
    <lineage>
        <taxon>Bacteria</taxon>
        <taxon>Bacillati</taxon>
        <taxon>Actinomycetota</taxon>
        <taxon>Actinomycetes</taxon>
        <taxon>Catenulisporales</taxon>
        <taxon>Catenulisporaceae</taxon>
        <taxon>Catenulispora</taxon>
    </lineage>
</organism>
<accession>A0ABS5KS62</accession>
<dbReference type="EMBL" id="JAAFYZ010000057">
    <property type="protein sequence ID" value="MBS2548849.1"/>
    <property type="molecule type" value="Genomic_DNA"/>
</dbReference>